<evidence type="ECO:0000313" key="4">
    <source>
        <dbReference type="EMBL" id="MDC7785080.1"/>
    </source>
</evidence>
<keyword evidence="5" id="KW-1185">Reference proteome</keyword>
<dbReference type="RefSeq" id="WP_272775929.1">
    <property type="nucleotide sequence ID" value="NZ_JAQQLI010000005.1"/>
</dbReference>
<reference evidence="4" key="1">
    <citation type="journal article" date="2023" name="Microbiol Resour">
        <title>Genome Sequences of Rhodoplanes serenus and Two Thermotolerant Strains, Rhodoplanes tepidamans and 'Rhodoplanes cryptolactis,' Further Refine the Genus.</title>
        <authorList>
            <person name="Rayyan A.A."/>
            <person name="Kyndt J.A."/>
        </authorList>
    </citation>
    <scope>NUCLEOTIDE SEQUENCE</scope>
    <source>
        <strain evidence="4">DSM 9987</strain>
    </source>
</reference>
<sequence length="563" mass="61855">MREADTLHPALARYLDDAGSARGYPDLHDHLLALHRAGRLVVVDEPINKDTEMHPLVRWQYRGGIPEPERKAFLFTRPTDSNGRRYAGAVLVAGLAANREVYRIGFGRPLEDIGHTWVAAIAAPIPPRVVESAPCHDIVVTGEELDRDGAALDGLPVPISTPGFDNAPYLSAGHYITRDPDTGVQNVGNYRGQLKAPRRLGMNPSVELRAGIYAHWLKYKARGEPMPCAVVVGCPPAVSYASVQKMPEHLDEIAVAGALVGSSINVTRAKTVDLLVPAEAEFVIEGFIATDALEPEAPFGESHGYVNLQEYNAYMEVTAITRRRNPILTSFISQVTPSESSVIRKAAMEPMFLHHLRHGLSIRGVKRVAMHEPLTSLYAVLGIQFERGVPETEVWRALYGASTLHRFAGKWIVAVDEDIDPENADALFWAMSYRCQPQHDLRVLDHKDPGHGPKGPRDGGDTAAVLINAMLKGVFAPVALPRREYMENARAIWERLGLPALAPEAPWHGYELGHWPEALEQQARRAAASDYFKTGTELANQRRSDVAMNSPVAFAQTPEPGPT</sequence>
<name>A0ABT5J633_RHOTP</name>
<feature type="domain" description="3-octaprenyl-4-hydroxybenzoate carboxy-lyase-like Rift-related" evidence="2">
    <location>
        <begin position="131"/>
        <end position="331"/>
    </location>
</feature>
<gene>
    <name evidence="4" type="ORF">PQJ73_05235</name>
</gene>
<dbReference type="Proteomes" id="UP001165652">
    <property type="component" value="Unassembled WGS sequence"/>
</dbReference>
<evidence type="ECO:0000259" key="2">
    <source>
        <dbReference type="Pfam" id="PF01977"/>
    </source>
</evidence>
<reference evidence="4" key="2">
    <citation type="submission" date="2023-02" db="EMBL/GenBank/DDBJ databases">
        <authorList>
            <person name="Rayyan A."/>
            <person name="Meyer T."/>
            <person name="Kyndt J.A."/>
        </authorList>
    </citation>
    <scope>NUCLEOTIDE SEQUENCE</scope>
    <source>
        <strain evidence="4">DSM 9987</strain>
    </source>
</reference>
<comment type="caution">
    <text evidence="4">The sequence shown here is derived from an EMBL/GenBank/DDBJ whole genome shotgun (WGS) entry which is preliminary data.</text>
</comment>
<dbReference type="InterPro" id="IPR048304">
    <property type="entry name" value="UbiD_Rift_dom"/>
</dbReference>
<protein>
    <submittedName>
        <fullName evidence="4">UbiD family decarboxylase</fullName>
    </submittedName>
</protein>
<evidence type="ECO:0000259" key="3">
    <source>
        <dbReference type="Pfam" id="PF20696"/>
    </source>
</evidence>
<feature type="domain" description="3-octaprenyl-4-hydroxybenzoate carboxy-lyase-like C-terminal" evidence="3">
    <location>
        <begin position="347"/>
        <end position="445"/>
    </location>
</feature>
<evidence type="ECO:0000256" key="1">
    <source>
        <dbReference type="SAM" id="MobiDB-lite"/>
    </source>
</evidence>
<accession>A0ABT5J633</accession>
<dbReference type="InterPro" id="IPR049381">
    <property type="entry name" value="UbiD-like_C"/>
</dbReference>
<dbReference type="Pfam" id="PF20696">
    <property type="entry name" value="UbiD_C"/>
    <property type="match status" value="1"/>
</dbReference>
<dbReference type="EMBL" id="JAQQLI010000005">
    <property type="protein sequence ID" value="MDC7785080.1"/>
    <property type="molecule type" value="Genomic_DNA"/>
</dbReference>
<feature type="region of interest" description="Disordered" evidence="1">
    <location>
        <begin position="542"/>
        <end position="563"/>
    </location>
</feature>
<dbReference type="Gene3D" id="3.40.1670.10">
    <property type="entry name" value="UbiD C-terminal domain-like"/>
    <property type="match status" value="1"/>
</dbReference>
<dbReference type="SUPFAM" id="SSF50475">
    <property type="entry name" value="FMN-binding split barrel"/>
    <property type="match status" value="1"/>
</dbReference>
<organism evidence="4 5">
    <name type="scientific">Rhodoplanes tepidamans</name>
    <name type="common">Rhodoplanes cryptolactis</name>
    <dbReference type="NCBI Taxonomy" id="200616"/>
    <lineage>
        <taxon>Bacteria</taxon>
        <taxon>Pseudomonadati</taxon>
        <taxon>Pseudomonadota</taxon>
        <taxon>Alphaproteobacteria</taxon>
        <taxon>Hyphomicrobiales</taxon>
        <taxon>Nitrobacteraceae</taxon>
        <taxon>Rhodoplanes</taxon>
    </lineage>
</organism>
<dbReference type="PANTHER" id="PTHR30108">
    <property type="entry name" value="3-OCTAPRENYL-4-HYDROXYBENZOATE CARBOXY-LYASE-RELATED"/>
    <property type="match status" value="1"/>
</dbReference>
<dbReference type="SUPFAM" id="SSF143968">
    <property type="entry name" value="UbiD C-terminal domain-like"/>
    <property type="match status" value="1"/>
</dbReference>
<dbReference type="InterPro" id="IPR002830">
    <property type="entry name" value="UbiD"/>
</dbReference>
<proteinExistence type="predicted"/>
<evidence type="ECO:0000313" key="5">
    <source>
        <dbReference type="Proteomes" id="UP001165652"/>
    </source>
</evidence>
<dbReference type="Pfam" id="PF01977">
    <property type="entry name" value="UbiD"/>
    <property type="match status" value="1"/>
</dbReference>
<dbReference type="PANTHER" id="PTHR30108:SF17">
    <property type="entry name" value="FERULIC ACID DECARBOXYLASE 1"/>
    <property type="match status" value="1"/>
</dbReference>